<organism evidence="2 3">
    <name type="scientific">Microthlaspi erraticum</name>
    <dbReference type="NCBI Taxonomy" id="1685480"/>
    <lineage>
        <taxon>Eukaryota</taxon>
        <taxon>Viridiplantae</taxon>
        <taxon>Streptophyta</taxon>
        <taxon>Embryophyta</taxon>
        <taxon>Tracheophyta</taxon>
        <taxon>Spermatophyta</taxon>
        <taxon>Magnoliopsida</taxon>
        <taxon>eudicotyledons</taxon>
        <taxon>Gunneridae</taxon>
        <taxon>Pentapetalae</taxon>
        <taxon>rosids</taxon>
        <taxon>malvids</taxon>
        <taxon>Brassicales</taxon>
        <taxon>Brassicaceae</taxon>
        <taxon>Coluteocarpeae</taxon>
        <taxon>Microthlaspi</taxon>
    </lineage>
</organism>
<name>A0A6D2HWH0_9BRAS</name>
<evidence type="ECO:0000256" key="1">
    <source>
        <dbReference type="SAM" id="MobiDB-lite"/>
    </source>
</evidence>
<evidence type="ECO:0000313" key="2">
    <source>
        <dbReference type="EMBL" id="CAA7021386.1"/>
    </source>
</evidence>
<reference evidence="2" key="1">
    <citation type="submission" date="2020-01" db="EMBL/GenBank/DDBJ databases">
        <authorList>
            <person name="Mishra B."/>
        </authorList>
    </citation>
    <scope>NUCLEOTIDE SEQUENCE [LARGE SCALE GENOMIC DNA]</scope>
</reference>
<keyword evidence="3" id="KW-1185">Reference proteome</keyword>
<accession>A0A6D2HWH0</accession>
<comment type="caution">
    <text evidence="2">The sequence shown here is derived from an EMBL/GenBank/DDBJ whole genome shotgun (WGS) entry which is preliminary data.</text>
</comment>
<evidence type="ECO:0000313" key="3">
    <source>
        <dbReference type="Proteomes" id="UP000467841"/>
    </source>
</evidence>
<dbReference type="Proteomes" id="UP000467841">
    <property type="component" value="Unassembled WGS sequence"/>
</dbReference>
<proteinExistence type="predicted"/>
<dbReference type="AlphaFoldDB" id="A0A6D2HWH0"/>
<dbReference type="EMBL" id="CACVBM020000610">
    <property type="protein sequence ID" value="CAA7021386.1"/>
    <property type="molecule type" value="Genomic_DNA"/>
</dbReference>
<feature type="region of interest" description="Disordered" evidence="1">
    <location>
        <begin position="1"/>
        <end position="121"/>
    </location>
</feature>
<protein>
    <submittedName>
        <fullName evidence="2">Uncharacterized protein</fullName>
    </submittedName>
</protein>
<gene>
    <name evidence="2" type="ORF">MERR_LOCUS8621</name>
</gene>
<sequence length="221" mass="23252">MNQPCNVIFGRGTPTPRTSEGGRVLRPLPGRTSGTIADNVDKEQQRLHKSSKSGSSTAHNASPKAEVSKSHVCGYGKGIHMVSGGNDHNSHSPPLSNEPTAAAPPVQGQGDASHASPNEDDLPISMLVKACAVSIKKKEIVTSDKRNTEIEVATGTGKEPTVSPTQGRPCAVEVEELEVAGSFKPFKQLTQDKVRAFRKTLSETCVVCCSFPCPYGATCGG</sequence>